<gene>
    <name evidence="5" type="ORF">ETB97_009109</name>
</gene>
<organism evidence="5 6">
    <name type="scientific">Petromyces alliaceus</name>
    <name type="common">Aspergillus alliaceus</name>
    <dbReference type="NCBI Taxonomy" id="209559"/>
    <lineage>
        <taxon>Eukaryota</taxon>
        <taxon>Fungi</taxon>
        <taxon>Dikarya</taxon>
        <taxon>Ascomycota</taxon>
        <taxon>Pezizomycotina</taxon>
        <taxon>Eurotiomycetes</taxon>
        <taxon>Eurotiomycetidae</taxon>
        <taxon>Eurotiales</taxon>
        <taxon>Aspergillaceae</taxon>
        <taxon>Aspergillus</taxon>
        <taxon>Aspergillus subgen. Circumdati</taxon>
    </lineage>
</organism>
<keyword evidence="6" id="KW-1185">Reference proteome</keyword>
<dbReference type="PANTHER" id="PTHR38111">
    <property type="entry name" value="ZN(2)-C6 FUNGAL-TYPE DOMAIN-CONTAINING PROTEIN-RELATED"/>
    <property type="match status" value="1"/>
</dbReference>
<dbReference type="GO" id="GO:0008270">
    <property type="term" value="F:zinc ion binding"/>
    <property type="evidence" value="ECO:0007669"/>
    <property type="project" value="InterPro"/>
</dbReference>
<dbReference type="CDD" id="cd00067">
    <property type="entry name" value="GAL4"/>
    <property type="match status" value="1"/>
</dbReference>
<keyword evidence="2" id="KW-0804">Transcription</keyword>
<evidence type="ECO:0008006" key="7">
    <source>
        <dbReference type="Google" id="ProtNLM"/>
    </source>
</evidence>
<dbReference type="Proteomes" id="UP000541154">
    <property type="component" value="Unassembled WGS sequence"/>
</dbReference>
<keyword evidence="1" id="KW-0805">Transcription regulation</keyword>
<evidence type="ECO:0000256" key="4">
    <source>
        <dbReference type="SAM" id="MobiDB-lite"/>
    </source>
</evidence>
<dbReference type="InterPro" id="IPR001138">
    <property type="entry name" value="Zn2Cys6_DnaBD"/>
</dbReference>
<reference evidence="5 6" key="1">
    <citation type="submission" date="2019-04" db="EMBL/GenBank/DDBJ databases">
        <title>Aspergillus burnettii sp. nov., novel species from soil in southeast Queensland.</title>
        <authorList>
            <person name="Gilchrist C.L.M."/>
            <person name="Pitt J.I."/>
            <person name="Lange L."/>
            <person name="Lacey H.J."/>
            <person name="Vuong D."/>
            <person name="Midgley D.J."/>
            <person name="Greenfield P."/>
            <person name="Bradbury M."/>
            <person name="Lacey E."/>
            <person name="Busk P.K."/>
            <person name="Pilgaard B."/>
            <person name="Chooi Y.H."/>
            <person name="Piggott A.M."/>
        </authorList>
    </citation>
    <scope>NUCLEOTIDE SEQUENCE [LARGE SCALE GENOMIC DNA]</scope>
    <source>
        <strain evidence="5 6">FRR 5400</strain>
    </source>
</reference>
<evidence type="ECO:0000256" key="3">
    <source>
        <dbReference type="ARBA" id="ARBA00023242"/>
    </source>
</evidence>
<evidence type="ECO:0000256" key="2">
    <source>
        <dbReference type="ARBA" id="ARBA00023163"/>
    </source>
</evidence>
<comment type="caution">
    <text evidence="5">The sequence shown here is derived from an EMBL/GenBank/DDBJ whole genome shotgun (WGS) entry which is preliminary data.</text>
</comment>
<dbReference type="EMBL" id="SPNV01000426">
    <property type="protein sequence ID" value="KAF5855486.1"/>
    <property type="molecule type" value="Genomic_DNA"/>
</dbReference>
<dbReference type="AlphaFoldDB" id="A0A8H5ZUP3"/>
<evidence type="ECO:0000256" key="1">
    <source>
        <dbReference type="ARBA" id="ARBA00023015"/>
    </source>
</evidence>
<accession>A0A8H5ZUP3</accession>
<evidence type="ECO:0000313" key="5">
    <source>
        <dbReference type="EMBL" id="KAF5855486.1"/>
    </source>
</evidence>
<dbReference type="GO" id="GO:0000981">
    <property type="term" value="F:DNA-binding transcription factor activity, RNA polymerase II-specific"/>
    <property type="evidence" value="ECO:0007669"/>
    <property type="project" value="InterPro"/>
</dbReference>
<sequence>MGRPRGCRGCIDVHIQCDGRAPCARCKTLKLPCLRPVRAIEFRDEGPALREKYQSTPQPSSRLKLKSVSDAQGVLPSESGRSIVQYQPIAFLIDKTVSHSLSVTAISSLQTQVFTNFVLSSLPCYYKSTETQVPVNWVEYVGGRRRANSCFDWALRACNTSFTAAMHNDQRLLDESRVLYTRSLQSLRGMLSDYSTAKWDDTLAAAILLALYEKHHCTDADSWLRHASGIRMLLKLRGPSAHLHGFGRALYLAYRSFLVTEALISGEECFLEEPEWQVLNKEIAADNAKLPDSSLFTDVVDRGFLEILQIPGHVKRVRELLALPLDERTKLQPGAMQGVQATRAALRGINTELGISISMRRAGQGAQKTFTGPSPPFFLDGSSSFFASGIRSGLMILNQLVIAMDPTQRKMLDSENYVLSGGCSSPASSEGPVKCPATSSDSQSPKLVVESLITPMYRKPPTTDWMDHLTSTMGMDGVRVMLLE</sequence>
<dbReference type="PANTHER" id="PTHR38111:SF10">
    <property type="entry name" value="C6 FINGER DOMAIN-CONTAINING PROTEIN"/>
    <property type="match status" value="1"/>
</dbReference>
<dbReference type="InterPro" id="IPR053178">
    <property type="entry name" value="Osmoadaptation_assoc"/>
</dbReference>
<name>A0A8H5ZUP3_PETAA</name>
<feature type="region of interest" description="Disordered" evidence="4">
    <location>
        <begin position="423"/>
        <end position="442"/>
    </location>
</feature>
<evidence type="ECO:0000313" key="6">
    <source>
        <dbReference type="Proteomes" id="UP000541154"/>
    </source>
</evidence>
<proteinExistence type="predicted"/>
<protein>
    <recommendedName>
        <fullName evidence="7">Zn(2)-C6 fungal-type domain-containing protein</fullName>
    </recommendedName>
</protein>
<keyword evidence="3" id="KW-0539">Nucleus</keyword>